<comment type="caution">
    <text evidence="1">The sequence shown here is derived from an EMBL/GenBank/DDBJ whole genome shotgun (WGS) entry which is preliminary data.</text>
</comment>
<gene>
    <name evidence="1" type="ORF">GCM10010964_12580</name>
</gene>
<evidence type="ECO:0000313" key="2">
    <source>
        <dbReference type="Proteomes" id="UP000597507"/>
    </source>
</evidence>
<organism evidence="1 2">
    <name type="scientific">Caldovatus sediminis</name>
    <dbReference type="NCBI Taxonomy" id="2041189"/>
    <lineage>
        <taxon>Bacteria</taxon>
        <taxon>Pseudomonadati</taxon>
        <taxon>Pseudomonadota</taxon>
        <taxon>Alphaproteobacteria</taxon>
        <taxon>Acetobacterales</taxon>
        <taxon>Roseomonadaceae</taxon>
        <taxon>Caldovatus</taxon>
    </lineage>
</organism>
<keyword evidence="2" id="KW-1185">Reference proteome</keyword>
<protein>
    <submittedName>
        <fullName evidence="1">Uncharacterized protein</fullName>
    </submittedName>
</protein>
<reference evidence="1 2" key="1">
    <citation type="journal article" date="2014" name="Int. J. Syst. Evol. Microbiol.">
        <title>Complete genome sequence of Corynebacterium casei LMG S-19264T (=DSM 44701T), isolated from a smear-ripened cheese.</title>
        <authorList>
            <consortium name="US DOE Joint Genome Institute (JGI-PGF)"/>
            <person name="Walter F."/>
            <person name="Albersmeier A."/>
            <person name="Kalinowski J."/>
            <person name="Ruckert C."/>
        </authorList>
    </citation>
    <scope>NUCLEOTIDE SEQUENCE [LARGE SCALE GENOMIC DNA]</scope>
    <source>
        <strain evidence="1 2">CGMCC 1.16330</strain>
    </source>
</reference>
<dbReference type="AlphaFoldDB" id="A0A8J2ZAB9"/>
<dbReference type="RefSeq" id="WP_188899162.1">
    <property type="nucleotide sequence ID" value="NZ_BMKS01000003.1"/>
</dbReference>
<name>A0A8J2ZAB9_9PROT</name>
<proteinExistence type="predicted"/>
<accession>A0A8J2ZAB9</accession>
<dbReference type="EMBL" id="BMKS01000003">
    <property type="protein sequence ID" value="GGG26129.1"/>
    <property type="molecule type" value="Genomic_DNA"/>
</dbReference>
<evidence type="ECO:0000313" key="1">
    <source>
        <dbReference type="EMBL" id="GGG26129.1"/>
    </source>
</evidence>
<sequence>MTDAELDRFGTGPEVERIARRLVAEGRITVWRYVVARAPDGTTRHAPAHRVALLRNEILRIGPYAPALPVVPPPAE</sequence>
<dbReference type="Proteomes" id="UP000597507">
    <property type="component" value="Unassembled WGS sequence"/>
</dbReference>